<sequence length="89" mass="9395">MLAEQKVEAARVLESLNGALAADAALLSAAERQVIDDAAARLSAVAEGNDADAIEEAIKNVDKQTQDFAARRMDKSVRVALKGQSVDEV</sequence>
<evidence type="ECO:0000256" key="1">
    <source>
        <dbReference type="ARBA" id="ARBA00022741"/>
    </source>
</evidence>
<evidence type="ECO:0000256" key="2">
    <source>
        <dbReference type="ARBA" id="ARBA00022840"/>
    </source>
</evidence>
<dbReference type="Pfam" id="PF00012">
    <property type="entry name" value="HSP70"/>
    <property type="match status" value="1"/>
</dbReference>
<accession>A0A376FI69</accession>
<dbReference type="InterPro" id="IPR029048">
    <property type="entry name" value="HSP70_C_sf"/>
</dbReference>
<dbReference type="EMBL" id="UFYI01000007">
    <property type="protein sequence ID" value="STD26487.1"/>
    <property type="molecule type" value="Genomic_DNA"/>
</dbReference>
<dbReference type="SUPFAM" id="SSF100934">
    <property type="entry name" value="Heat shock protein 70kD (HSP70), C-terminal subdomain"/>
    <property type="match status" value="1"/>
</dbReference>
<gene>
    <name evidence="3" type="primary">hscA_3</name>
    <name evidence="3" type="ORF">NCTC12123_05614</name>
</gene>
<protein>
    <submittedName>
        <fullName evidence="3">Chaperone protein HscA</fullName>
    </submittedName>
</protein>
<keyword evidence="2" id="KW-0067">ATP-binding</keyword>
<dbReference type="AlphaFoldDB" id="A0A376FI69"/>
<dbReference type="GO" id="GO:0005524">
    <property type="term" value="F:ATP binding"/>
    <property type="evidence" value="ECO:0007669"/>
    <property type="project" value="UniProtKB-KW"/>
</dbReference>
<dbReference type="Gene3D" id="1.20.1270.10">
    <property type="match status" value="1"/>
</dbReference>
<dbReference type="GO" id="GO:0140662">
    <property type="term" value="F:ATP-dependent protein folding chaperone"/>
    <property type="evidence" value="ECO:0007669"/>
    <property type="project" value="InterPro"/>
</dbReference>
<name>A0A376FI69_ENTAS</name>
<evidence type="ECO:0000313" key="3">
    <source>
        <dbReference type="EMBL" id="STD26487.1"/>
    </source>
</evidence>
<organism evidence="3 4">
    <name type="scientific">Enterobacter asburiae</name>
    <dbReference type="NCBI Taxonomy" id="61645"/>
    <lineage>
        <taxon>Bacteria</taxon>
        <taxon>Pseudomonadati</taxon>
        <taxon>Pseudomonadota</taxon>
        <taxon>Gammaproteobacteria</taxon>
        <taxon>Enterobacterales</taxon>
        <taxon>Enterobacteriaceae</taxon>
        <taxon>Enterobacter</taxon>
        <taxon>Enterobacter cloacae complex</taxon>
    </lineage>
</organism>
<reference evidence="3 4" key="1">
    <citation type="submission" date="2018-06" db="EMBL/GenBank/DDBJ databases">
        <authorList>
            <consortium name="Pathogen Informatics"/>
            <person name="Doyle S."/>
        </authorList>
    </citation>
    <scope>NUCLEOTIDE SEQUENCE [LARGE SCALE GENOMIC DNA]</scope>
    <source>
        <strain evidence="3 4">NCTC12123</strain>
    </source>
</reference>
<dbReference type="Proteomes" id="UP000255163">
    <property type="component" value="Unassembled WGS sequence"/>
</dbReference>
<dbReference type="FunFam" id="1.20.1270.10:FF:000006">
    <property type="entry name" value="Chaperone protein HscA"/>
    <property type="match status" value="1"/>
</dbReference>
<proteinExistence type="predicted"/>
<dbReference type="InterPro" id="IPR013126">
    <property type="entry name" value="Hsp_70_fam"/>
</dbReference>
<keyword evidence="1" id="KW-0547">Nucleotide-binding</keyword>
<evidence type="ECO:0000313" key="4">
    <source>
        <dbReference type="Proteomes" id="UP000255163"/>
    </source>
</evidence>